<evidence type="ECO:0000313" key="2">
    <source>
        <dbReference type="EMBL" id="RKO72955.1"/>
    </source>
</evidence>
<evidence type="ECO:0000259" key="1">
    <source>
        <dbReference type="Pfam" id="PF22292"/>
    </source>
</evidence>
<comment type="caution">
    <text evidence="2">The sequence shown here is derived from an EMBL/GenBank/DDBJ whole genome shotgun (WGS) entry which is preliminary data.</text>
</comment>
<dbReference type="OrthoDB" id="9863766at2"/>
<keyword evidence="3" id="KW-1185">Reference proteome</keyword>
<name>A0A420W2X6_9SPHI</name>
<proteinExistence type="predicted"/>
<dbReference type="Proteomes" id="UP000282423">
    <property type="component" value="Unassembled WGS sequence"/>
</dbReference>
<evidence type="ECO:0000313" key="3">
    <source>
        <dbReference type="Proteomes" id="UP000282423"/>
    </source>
</evidence>
<dbReference type="EMBL" id="RBWS01000003">
    <property type="protein sequence ID" value="RKO72955.1"/>
    <property type="molecule type" value="Genomic_DNA"/>
</dbReference>
<reference evidence="2 3" key="1">
    <citation type="submission" date="2018-10" db="EMBL/GenBank/DDBJ databases">
        <title>Sphingobacterium sp. M05W1-28.</title>
        <authorList>
            <person name="Cai H."/>
        </authorList>
    </citation>
    <scope>NUCLEOTIDE SEQUENCE [LARGE SCALE GENOMIC DNA]</scope>
    <source>
        <strain evidence="2 3">M05W1-28</strain>
    </source>
</reference>
<sequence length="75" mass="8954">MTLQEWKSEVSRLETFFKEPPILIKEYQNGYSVIHDIPRFIEFHLASAGANAGNLWFERYIKRLQELEEAIRNQI</sequence>
<feature type="domain" description="DUF6965" evidence="1">
    <location>
        <begin position="9"/>
        <end position="72"/>
    </location>
</feature>
<dbReference type="Pfam" id="PF22292">
    <property type="entry name" value="DUF6965"/>
    <property type="match status" value="1"/>
</dbReference>
<dbReference type="InterPro" id="IPR054238">
    <property type="entry name" value="DUF6965"/>
</dbReference>
<accession>A0A420W2X6</accession>
<dbReference type="RefSeq" id="WP_121121447.1">
    <property type="nucleotide sequence ID" value="NZ_CP158959.1"/>
</dbReference>
<protein>
    <recommendedName>
        <fullName evidence="1">DUF6965 domain-containing protein</fullName>
    </recommendedName>
</protein>
<organism evidence="2 3">
    <name type="scientific">Sphingobacterium puteale</name>
    <dbReference type="NCBI Taxonomy" id="2420510"/>
    <lineage>
        <taxon>Bacteria</taxon>
        <taxon>Pseudomonadati</taxon>
        <taxon>Bacteroidota</taxon>
        <taxon>Sphingobacteriia</taxon>
        <taxon>Sphingobacteriales</taxon>
        <taxon>Sphingobacteriaceae</taxon>
        <taxon>Sphingobacterium</taxon>
    </lineage>
</organism>
<dbReference type="AlphaFoldDB" id="A0A420W2X6"/>
<gene>
    <name evidence="2" type="ORF">D7322_03680</name>
</gene>